<reference evidence="2" key="1">
    <citation type="submission" date="2017-03" db="EMBL/GenBank/DDBJ databases">
        <title>Phytopthora megakarya and P. palmivora, two closely related causual agents of cacao black pod achieved similar genome size and gene model numbers by different mechanisms.</title>
        <authorList>
            <person name="Ali S."/>
            <person name="Shao J."/>
            <person name="Larry D.J."/>
            <person name="Kronmiller B."/>
            <person name="Shen D."/>
            <person name="Strem M.D."/>
            <person name="Melnick R.L."/>
            <person name="Guiltinan M.J."/>
            <person name="Tyler B.M."/>
            <person name="Meinhardt L.W."/>
            <person name="Bailey B.A."/>
        </authorList>
    </citation>
    <scope>NUCLEOTIDE SEQUENCE [LARGE SCALE GENOMIC DNA]</scope>
    <source>
        <strain evidence="2">zdho120</strain>
    </source>
</reference>
<evidence type="ECO:0000313" key="2">
    <source>
        <dbReference type="Proteomes" id="UP000198211"/>
    </source>
</evidence>
<protein>
    <submittedName>
        <fullName evidence="1">Uncharacterized protein</fullName>
    </submittedName>
</protein>
<keyword evidence="2" id="KW-1185">Reference proteome</keyword>
<name>A0A225UWM6_9STRA</name>
<dbReference type="STRING" id="4795.A0A225UWM6"/>
<feature type="non-terminal residue" evidence="1">
    <location>
        <position position="224"/>
    </location>
</feature>
<dbReference type="SUPFAM" id="SSF46689">
    <property type="entry name" value="Homeodomain-like"/>
    <property type="match status" value="1"/>
</dbReference>
<dbReference type="EMBL" id="NBNE01010340">
    <property type="protein sequence ID" value="OWY97540.1"/>
    <property type="molecule type" value="Genomic_DNA"/>
</dbReference>
<dbReference type="InterPro" id="IPR009057">
    <property type="entry name" value="Homeodomain-like_sf"/>
</dbReference>
<dbReference type="PANTHER" id="PTHR48472:SF1">
    <property type="entry name" value="TC1-LIKE TRANSPOSASE DDE DOMAIN-CONTAINING PROTEIN"/>
    <property type="match status" value="1"/>
</dbReference>
<dbReference type="PANTHER" id="PTHR48472">
    <property type="entry name" value="TC1-LIKE TRANSPOSASE DDE DOMAIN-CONTAINING PROTEIN"/>
    <property type="match status" value="1"/>
</dbReference>
<proteinExistence type="predicted"/>
<dbReference type="OrthoDB" id="118294at2759"/>
<evidence type="ECO:0000313" key="1">
    <source>
        <dbReference type="EMBL" id="OWY97540.1"/>
    </source>
</evidence>
<sequence length="224" mass="24884">MPQEPKHGLAARTRVLDAFKDGRDWVLIADCNGIPHTTTRSIVQRGTAEVKARGGARASCTKCTPEMEEALVDYVEENCLYTLVQMQEMLRFDFGVQLSTSLISKKLCGKLFTVKQVRVEPETCNNEANIEKRRVFGEALLAHEKKGSFIVVYDETNFNLYCKCAQGRSRIGERAVVKLPPSKGANLQLQCAVSPEVGLVHLAKKRGSIKMDVNASFVDDVYDA</sequence>
<comment type="caution">
    <text evidence="1">The sequence shown here is derived from an EMBL/GenBank/DDBJ whole genome shotgun (WGS) entry which is preliminary data.</text>
</comment>
<dbReference type="AlphaFoldDB" id="A0A225UWM6"/>
<organism evidence="1 2">
    <name type="scientific">Phytophthora megakarya</name>
    <dbReference type="NCBI Taxonomy" id="4795"/>
    <lineage>
        <taxon>Eukaryota</taxon>
        <taxon>Sar</taxon>
        <taxon>Stramenopiles</taxon>
        <taxon>Oomycota</taxon>
        <taxon>Peronosporomycetes</taxon>
        <taxon>Peronosporales</taxon>
        <taxon>Peronosporaceae</taxon>
        <taxon>Phytophthora</taxon>
    </lineage>
</organism>
<dbReference type="Proteomes" id="UP000198211">
    <property type="component" value="Unassembled WGS sequence"/>
</dbReference>
<gene>
    <name evidence="1" type="ORF">PHMEG_00031909</name>
</gene>
<accession>A0A225UWM6</accession>